<dbReference type="SUPFAM" id="SSF53474">
    <property type="entry name" value="alpha/beta-Hydrolases"/>
    <property type="match status" value="1"/>
</dbReference>
<proteinExistence type="predicted"/>
<gene>
    <name evidence="3" type="ORF">PENTCL1PPCAC_2639</name>
</gene>
<keyword evidence="4" id="KW-1185">Reference proteome</keyword>
<dbReference type="InterPro" id="IPR002921">
    <property type="entry name" value="Fungal_lipase-type"/>
</dbReference>
<dbReference type="PANTHER" id="PTHR45908">
    <property type="entry name" value="PROTEIN CBG11750-RELATED"/>
    <property type="match status" value="1"/>
</dbReference>
<feature type="non-terminal residue" evidence="3">
    <location>
        <position position="1"/>
    </location>
</feature>
<feature type="domain" description="Fungal lipase-type" evidence="2">
    <location>
        <begin position="87"/>
        <end position="220"/>
    </location>
</feature>
<dbReference type="Gene3D" id="3.40.50.1820">
    <property type="entry name" value="alpha/beta hydrolase"/>
    <property type="match status" value="1"/>
</dbReference>
<reference evidence="3" key="1">
    <citation type="submission" date="2023-10" db="EMBL/GenBank/DDBJ databases">
        <title>Genome assembly of Pristionchus species.</title>
        <authorList>
            <person name="Yoshida K."/>
            <person name="Sommer R.J."/>
        </authorList>
    </citation>
    <scope>NUCLEOTIDE SEQUENCE</scope>
    <source>
        <strain evidence="3">RS0144</strain>
    </source>
</reference>
<comment type="caution">
    <text evidence="3">The sequence shown here is derived from an EMBL/GenBank/DDBJ whole genome shotgun (WGS) entry which is preliminary data.</text>
</comment>
<dbReference type="CDD" id="cd00519">
    <property type="entry name" value="Lipase_3"/>
    <property type="match status" value="1"/>
</dbReference>
<organism evidence="3 4">
    <name type="scientific">Pristionchus entomophagus</name>
    <dbReference type="NCBI Taxonomy" id="358040"/>
    <lineage>
        <taxon>Eukaryota</taxon>
        <taxon>Metazoa</taxon>
        <taxon>Ecdysozoa</taxon>
        <taxon>Nematoda</taxon>
        <taxon>Chromadorea</taxon>
        <taxon>Rhabditida</taxon>
        <taxon>Rhabditina</taxon>
        <taxon>Diplogasteromorpha</taxon>
        <taxon>Diplogasteroidea</taxon>
        <taxon>Neodiplogasteridae</taxon>
        <taxon>Pristionchus</taxon>
    </lineage>
</organism>
<evidence type="ECO:0000313" key="3">
    <source>
        <dbReference type="EMBL" id="GMS80464.1"/>
    </source>
</evidence>
<evidence type="ECO:0000313" key="4">
    <source>
        <dbReference type="Proteomes" id="UP001432027"/>
    </source>
</evidence>
<dbReference type="PANTHER" id="PTHR45908:SF5">
    <property type="entry name" value="FUNGAL LIPASE-LIKE DOMAIN-CONTAINING PROTEIN"/>
    <property type="match status" value="1"/>
</dbReference>
<keyword evidence="1" id="KW-0732">Signal</keyword>
<evidence type="ECO:0000259" key="2">
    <source>
        <dbReference type="Pfam" id="PF01764"/>
    </source>
</evidence>
<dbReference type="EMBL" id="BTSX01000001">
    <property type="protein sequence ID" value="GMS80464.1"/>
    <property type="molecule type" value="Genomic_DNA"/>
</dbReference>
<dbReference type="GO" id="GO:0006629">
    <property type="term" value="P:lipid metabolic process"/>
    <property type="evidence" value="ECO:0007669"/>
    <property type="project" value="InterPro"/>
</dbReference>
<evidence type="ECO:0000256" key="1">
    <source>
        <dbReference type="SAM" id="SignalP"/>
    </source>
</evidence>
<dbReference type="Pfam" id="PF01764">
    <property type="entry name" value="Lipase_3"/>
    <property type="match status" value="1"/>
</dbReference>
<accession>A0AAV5SCB2</accession>
<name>A0AAV5SCB2_9BILA</name>
<dbReference type="AlphaFoldDB" id="A0AAV5SCB2"/>
<sequence>RVMVASLLFFLLLPSLSFAVFDESESIRLFHLAAAAYGDRIEECVNKAHPTDHKWELWGSSNQICDILSHNCAFFIAHSESKEETSIGFRGTTSKSQLFVEGWQSLTPAVDFFGMGLVNRYFITAHLSMWSGIEEYLKDPKFRHHSISFTGHSLGGALAALAAARAVKQGFRRSDQVKVYTYGEPRVGSLKFARAFDEIIPESYRIIHRSDVVPHMPGCEKNLTGTRNNVSPCDNQNPDGSYHHGTEVWYRFGMVPGSGAYRICSGLPKNEDFSCSDKIKFRIDGVGDSMGEHREYYGVKVSGHGHSGCATNITGVYKPEETTVDRAVSKINAFFRRLGFQRK</sequence>
<protein>
    <recommendedName>
        <fullName evidence="2">Fungal lipase-type domain-containing protein</fullName>
    </recommendedName>
</protein>
<dbReference type="Proteomes" id="UP001432027">
    <property type="component" value="Unassembled WGS sequence"/>
</dbReference>
<dbReference type="InterPro" id="IPR029058">
    <property type="entry name" value="AB_hydrolase_fold"/>
</dbReference>
<feature type="chain" id="PRO_5043372027" description="Fungal lipase-type domain-containing protein" evidence="1">
    <location>
        <begin position="20"/>
        <end position="343"/>
    </location>
</feature>
<feature type="signal peptide" evidence="1">
    <location>
        <begin position="1"/>
        <end position="19"/>
    </location>
</feature>